<dbReference type="GO" id="GO:0008777">
    <property type="term" value="F:acetylornithine deacetylase activity"/>
    <property type="evidence" value="ECO:0007669"/>
    <property type="project" value="TreeGrafter"/>
</dbReference>
<evidence type="ECO:0000256" key="6">
    <source>
        <dbReference type="ARBA" id="ARBA00022833"/>
    </source>
</evidence>
<proteinExistence type="inferred from homology"/>
<evidence type="ECO:0000313" key="10">
    <source>
        <dbReference type="Proteomes" id="UP000683139"/>
    </source>
</evidence>
<dbReference type="NCBIfam" id="TIGR01887">
    <property type="entry name" value="dipeptidaselike"/>
    <property type="match status" value="1"/>
</dbReference>
<dbReference type="PANTHER" id="PTHR43808">
    <property type="entry name" value="ACETYLORNITHINE DEACETYLASE"/>
    <property type="match status" value="1"/>
</dbReference>
<dbReference type="InterPro" id="IPR002933">
    <property type="entry name" value="Peptidase_M20"/>
</dbReference>
<evidence type="ECO:0000313" key="9">
    <source>
        <dbReference type="EMBL" id="GIP18580.1"/>
    </source>
</evidence>
<evidence type="ECO:0000256" key="3">
    <source>
        <dbReference type="ARBA" id="ARBA00022670"/>
    </source>
</evidence>
<protein>
    <submittedName>
        <fullName evidence="9">Dipeptidase PepV</fullName>
    </submittedName>
</protein>
<accession>A0A919YSD9</accession>
<dbReference type="InterPro" id="IPR010964">
    <property type="entry name" value="M20A_pepV-rel"/>
</dbReference>
<evidence type="ECO:0000256" key="4">
    <source>
        <dbReference type="ARBA" id="ARBA00022723"/>
    </source>
</evidence>
<dbReference type="InterPro" id="IPR050072">
    <property type="entry name" value="Peptidase_M20A"/>
</dbReference>
<dbReference type="PANTHER" id="PTHR43808:SF31">
    <property type="entry name" value="N-ACETYL-L-CITRULLINE DEACETYLASE"/>
    <property type="match status" value="1"/>
</dbReference>
<evidence type="ECO:0000256" key="5">
    <source>
        <dbReference type="ARBA" id="ARBA00022801"/>
    </source>
</evidence>
<dbReference type="InterPro" id="IPR036264">
    <property type="entry name" value="Bact_exopeptidase_dim_dom"/>
</dbReference>
<dbReference type="GO" id="GO:0008270">
    <property type="term" value="F:zinc ion binding"/>
    <property type="evidence" value="ECO:0007669"/>
    <property type="project" value="InterPro"/>
</dbReference>
<dbReference type="RefSeq" id="WP_213519193.1">
    <property type="nucleotide sequence ID" value="NZ_BOSE01000009.1"/>
</dbReference>
<dbReference type="Proteomes" id="UP000683139">
    <property type="component" value="Unassembled WGS sequence"/>
</dbReference>
<dbReference type="GO" id="GO:0016805">
    <property type="term" value="F:dipeptidase activity"/>
    <property type="evidence" value="ECO:0007669"/>
    <property type="project" value="UniProtKB-KW"/>
</dbReference>
<dbReference type="Pfam" id="PF01546">
    <property type="entry name" value="Peptidase_M20"/>
    <property type="match status" value="1"/>
</dbReference>
<dbReference type="GO" id="GO:0008237">
    <property type="term" value="F:metallopeptidase activity"/>
    <property type="evidence" value="ECO:0007669"/>
    <property type="project" value="UniProtKB-KW"/>
</dbReference>
<comment type="similarity">
    <text evidence="2">Belongs to the peptidase M20A family.</text>
</comment>
<keyword evidence="8" id="KW-0482">Metalloprotease</keyword>
<sequence>MKEKQLIEQYFAAHKEQFIAHIQRLVEIRSVKGEAREGMPFGEGPAAALQETLAIAEELGLLTNNLENYVGTISINDFESKLGILGHVDVVGEGQNWSTDPYKAVVIDGKMYGRGTSDDKGPVIAAMYALAAVKELGFPLKYNTKLIVGTDEESGMADLDYYLSKEAAPPYVFTPDAEFPVINIEKGAIRTSFSASFACETGLPRVNELQGGYKVNVVPPEATAEVEGLELPDISEIASKVTTKTGVNFELRDLGEKKVHIKAIGIGGHASTPETAINALTGLLALIAALPLHDSEGHRKLRGIAEIFPHDDYYGAAAGLAMEDKESGKLTMNFSILSYSSSGQLEGQFDSRVPLCATEANTFDVLEPKLAQYGLKLVRGGYEPPHLTPADSLFVQTLLNVYEQYTGEKGECIAIGGGTYVHEIEGGVAFGPTMPGIDTRMHSNDEFIIIDDMLKAAQIYAQVIVELCGEKSKL</sequence>
<keyword evidence="7" id="KW-0224">Dipeptidase</keyword>
<dbReference type="EMBL" id="BOSE01000009">
    <property type="protein sequence ID" value="GIP18580.1"/>
    <property type="molecule type" value="Genomic_DNA"/>
</dbReference>
<evidence type="ECO:0000256" key="2">
    <source>
        <dbReference type="ARBA" id="ARBA00006247"/>
    </source>
</evidence>
<evidence type="ECO:0000256" key="7">
    <source>
        <dbReference type="ARBA" id="ARBA00022997"/>
    </source>
</evidence>
<reference evidence="9" key="1">
    <citation type="submission" date="2021-03" db="EMBL/GenBank/DDBJ databases">
        <title>Antimicrobial resistance genes in bacteria isolated from Japanese honey, and their potential for conferring macrolide and lincosamide resistance in the American foulbrood pathogen Paenibacillus larvae.</title>
        <authorList>
            <person name="Okamoto M."/>
            <person name="Kumagai M."/>
            <person name="Kanamori H."/>
            <person name="Takamatsu D."/>
        </authorList>
    </citation>
    <scope>NUCLEOTIDE SEQUENCE</scope>
    <source>
        <strain evidence="9">J40TS1</strain>
    </source>
</reference>
<dbReference type="GO" id="GO:0006508">
    <property type="term" value="P:proteolysis"/>
    <property type="evidence" value="ECO:0007669"/>
    <property type="project" value="UniProtKB-KW"/>
</dbReference>
<evidence type="ECO:0000256" key="8">
    <source>
        <dbReference type="ARBA" id="ARBA00023049"/>
    </source>
</evidence>
<keyword evidence="6" id="KW-0862">Zinc</keyword>
<dbReference type="SUPFAM" id="SSF53187">
    <property type="entry name" value="Zn-dependent exopeptidases"/>
    <property type="match status" value="1"/>
</dbReference>
<name>A0A919YSD9_9BACL</name>
<evidence type="ECO:0000256" key="1">
    <source>
        <dbReference type="ARBA" id="ARBA00001947"/>
    </source>
</evidence>
<dbReference type="Gene3D" id="3.30.70.360">
    <property type="match status" value="2"/>
</dbReference>
<gene>
    <name evidence="9" type="ORF">J40TS1_42220</name>
</gene>
<dbReference type="GO" id="GO:0006526">
    <property type="term" value="P:L-arginine biosynthetic process"/>
    <property type="evidence" value="ECO:0007669"/>
    <property type="project" value="TreeGrafter"/>
</dbReference>
<comment type="cofactor">
    <cofactor evidence="1">
        <name>Zn(2+)</name>
        <dbReference type="ChEBI" id="CHEBI:29105"/>
    </cofactor>
</comment>
<dbReference type="AlphaFoldDB" id="A0A919YSD9"/>
<keyword evidence="10" id="KW-1185">Reference proteome</keyword>
<dbReference type="Gene3D" id="3.40.630.10">
    <property type="entry name" value="Zn peptidases"/>
    <property type="match status" value="1"/>
</dbReference>
<keyword evidence="3" id="KW-0645">Protease</keyword>
<keyword evidence="5" id="KW-0378">Hydrolase</keyword>
<dbReference type="SUPFAM" id="SSF55031">
    <property type="entry name" value="Bacterial exopeptidase dimerisation domain"/>
    <property type="match status" value="1"/>
</dbReference>
<keyword evidence="4" id="KW-0479">Metal-binding</keyword>
<comment type="caution">
    <text evidence="9">The sequence shown here is derived from an EMBL/GenBank/DDBJ whole genome shotgun (WGS) entry which is preliminary data.</text>
</comment>
<organism evidence="9 10">
    <name type="scientific">Paenibacillus montaniterrae</name>
    <dbReference type="NCBI Taxonomy" id="429341"/>
    <lineage>
        <taxon>Bacteria</taxon>
        <taxon>Bacillati</taxon>
        <taxon>Bacillota</taxon>
        <taxon>Bacilli</taxon>
        <taxon>Bacillales</taxon>
        <taxon>Paenibacillaceae</taxon>
        <taxon>Paenibacillus</taxon>
    </lineage>
</organism>